<dbReference type="InterPro" id="IPR015797">
    <property type="entry name" value="NUDIX_hydrolase-like_dom_sf"/>
</dbReference>
<comment type="subunit">
    <text evidence="4">Monomer.</text>
</comment>
<dbReference type="Proteomes" id="UP000663888">
    <property type="component" value="Unassembled WGS sequence"/>
</dbReference>
<dbReference type="CDD" id="cd03427">
    <property type="entry name" value="NUDIX_MTH1_Nudt1"/>
    <property type="match status" value="1"/>
</dbReference>
<comment type="catalytic activity">
    <reaction evidence="10">
        <text>2-oxo-dATP + H2O = 2-oxo-dAMP + diphosphate + H(+)</text>
        <dbReference type="Rhea" id="RHEA:31583"/>
        <dbReference type="ChEBI" id="CHEBI:15377"/>
        <dbReference type="ChEBI" id="CHEBI:15378"/>
        <dbReference type="ChEBI" id="CHEBI:33019"/>
        <dbReference type="ChEBI" id="CHEBI:63212"/>
        <dbReference type="ChEBI" id="CHEBI:77897"/>
        <dbReference type="EC" id="3.6.1.56"/>
    </reaction>
    <physiologicalReaction direction="left-to-right" evidence="10">
        <dbReference type="Rhea" id="RHEA:31584"/>
    </physiologicalReaction>
</comment>
<keyword evidence="8" id="KW-0539">Nucleus</keyword>
<evidence type="ECO:0000256" key="14">
    <source>
        <dbReference type="ARBA" id="ARBA00026218"/>
    </source>
</evidence>
<evidence type="ECO:0000256" key="2">
    <source>
        <dbReference type="ARBA" id="ARBA00004123"/>
    </source>
</evidence>
<evidence type="ECO:0000259" key="24">
    <source>
        <dbReference type="PROSITE" id="PS51462"/>
    </source>
</evidence>
<evidence type="ECO:0000256" key="1">
    <source>
        <dbReference type="ARBA" id="ARBA00001946"/>
    </source>
</evidence>
<feature type="domain" description="Nudix hydrolase" evidence="24">
    <location>
        <begin position="31"/>
        <end position="181"/>
    </location>
</feature>
<dbReference type="PANTHER" id="PTHR43758">
    <property type="entry name" value="7,8-DIHYDRO-8-OXOGUANINE TRIPHOSPHATASE"/>
    <property type="match status" value="1"/>
</dbReference>
<dbReference type="GO" id="GO:0008413">
    <property type="term" value="F:8-oxo-7,8-dihydroguanosine triphosphate pyrophosphatase activity"/>
    <property type="evidence" value="ECO:0007669"/>
    <property type="project" value="InterPro"/>
</dbReference>
<evidence type="ECO:0000256" key="5">
    <source>
        <dbReference type="ARBA" id="ARBA00022723"/>
    </source>
</evidence>
<evidence type="ECO:0000256" key="4">
    <source>
        <dbReference type="ARBA" id="ARBA00011245"/>
    </source>
</evidence>
<evidence type="ECO:0000256" key="3">
    <source>
        <dbReference type="ARBA" id="ARBA00005582"/>
    </source>
</evidence>
<dbReference type="PROSITE" id="PS00893">
    <property type="entry name" value="NUDIX_BOX"/>
    <property type="match status" value="1"/>
</dbReference>
<comment type="function">
    <text evidence="23">Oxidized purine nucleoside triphosphate hydrolase which is a prominent sanitizer of the oxidized nucleotide pool. Catalyzes the hydrolysis of 2-oxo-dATP (2-hydroxy-dATP) into 2-oxo-dAMP. Also has a significant hydrolase activity toward 2-oxo-ATP, 8-oxo-dGTP and 8-oxo-dATP. Through the hydrolysis of oxidized purine nucleoside triphosphates, prevents their incorporation into DNA and the subsequent transversions A:T to C:G and G:C to T:A. Also catalyzes the hydrolysis of methylated purine nucleoside triphosphate preventing their integration into DNA. Through this antimutagenic activity protects cells from oxidative stress.</text>
</comment>
<evidence type="ECO:0000256" key="15">
    <source>
        <dbReference type="ARBA" id="ARBA00029673"/>
    </source>
</evidence>
<sequence>MDIPGIPPLHYFTITSEGHEPAYHSWRTGTAIKRFTNAFVFDPTENKVRALMLIQLHFTAHPALLQVLLGLKKRGFGKGIYNGFGGKVDPGESVGDAALRELQEESHLTAPLEPCGLLLFVGAGHGHSHHITVFRAQTWQGEPTETDEMRPEWFAYPSLDVPSTSLPSDALPSFPYDDMWKDDPLWVSHLLTSKYFVGRVDYGPVPIPEPGQTVEPVVDGTGYLVDGKRVEAGMQKWVVGTMEKEEWERTRIWEI</sequence>
<evidence type="ECO:0000256" key="13">
    <source>
        <dbReference type="ARBA" id="ARBA00026103"/>
    </source>
</evidence>
<comment type="catalytic activity">
    <reaction evidence="22">
        <text>N(6)-methyl-dATP + H2O = N(6)-methyl-dAMP + diphosphate + H(+)</text>
        <dbReference type="Rhea" id="RHEA:67604"/>
        <dbReference type="ChEBI" id="CHEBI:15377"/>
        <dbReference type="ChEBI" id="CHEBI:15378"/>
        <dbReference type="ChEBI" id="CHEBI:33019"/>
        <dbReference type="ChEBI" id="CHEBI:169976"/>
        <dbReference type="ChEBI" id="CHEBI:172872"/>
    </reaction>
    <physiologicalReaction direction="left-to-right" evidence="22">
        <dbReference type="Rhea" id="RHEA:67605"/>
    </physiologicalReaction>
</comment>
<evidence type="ECO:0000256" key="9">
    <source>
        <dbReference type="ARBA" id="ARBA00024448"/>
    </source>
</evidence>
<evidence type="ECO:0000313" key="26">
    <source>
        <dbReference type="Proteomes" id="UP000663888"/>
    </source>
</evidence>
<dbReference type="GO" id="GO:0042262">
    <property type="term" value="P:DNA protection"/>
    <property type="evidence" value="ECO:0007669"/>
    <property type="project" value="InterPro"/>
</dbReference>
<dbReference type="GO" id="GO:0005634">
    <property type="term" value="C:nucleus"/>
    <property type="evidence" value="ECO:0007669"/>
    <property type="project" value="UniProtKB-SubCell"/>
</dbReference>
<comment type="catalytic activity">
    <reaction evidence="20">
        <text>N(6)-methyl-ATP + H2O = N(6)-methyl-AMP + diphosphate + H(+)</text>
        <dbReference type="Rhea" id="RHEA:67608"/>
        <dbReference type="ChEBI" id="CHEBI:15377"/>
        <dbReference type="ChEBI" id="CHEBI:15378"/>
        <dbReference type="ChEBI" id="CHEBI:33019"/>
        <dbReference type="ChEBI" id="CHEBI:144842"/>
        <dbReference type="ChEBI" id="CHEBI:172873"/>
    </reaction>
    <physiologicalReaction direction="left-to-right" evidence="20">
        <dbReference type="Rhea" id="RHEA:67609"/>
    </physiologicalReaction>
</comment>
<dbReference type="PROSITE" id="PS51462">
    <property type="entry name" value="NUDIX"/>
    <property type="match status" value="1"/>
</dbReference>
<evidence type="ECO:0000256" key="23">
    <source>
        <dbReference type="ARBA" id="ARBA00053094"/>
    </source>
</evidence>
<proteinExistence type="inferred from homology"/>
<evidence type="ECO:0000256" key="8">
    <source>
        <dbReference type="ARBA" id="ARBA00023242"/>
    </source>
</evidence>
<evidence type="ECO:0000256" key="17">
    <source>
        <dbReference type="ARBA" id="ARBA00030682"/>
    </source>
</evidence>
<dbReference type="EC" id="3.6.1.56" evidence="13"/>
<evidence type="ECO:0000256" key="16">
    <source>
        <dbReference type="ARBA" id="ARBA00030634"/>
    </source>
</evidence>
<evidence type="ECO:0000256" key="10">
    <source>
        <dbReference type="ARBA" id="ARBA00024459"/>
    </source>
</evidence>
<comment type="cofactor">
    <cofactor evidence="1">
        <name>Mg(2+)</name>
        <dbReference type="ChEBI" id="CHEBI:18420"/>
    </cofactor>
</comment>
<comment type="catalytic activity">
    <reaction evidence="9">
        <text>8-oxo-dATP + H2O = 8-oxo-dAMP + diphosphate + H(+)</text>
        <dbReference type="Rhea" id="RHEA:65396"/>
        <dbReference type="ChEBI" id="CHEBI:15377"/>
        <dbReference type="ChEBI" id="CHEBI:15378"/>
        <dbReference type="ChEBI" id="CHEBI:33019"/>
        <dbReference type="ChEBI" id="CHEBI:71361"/>
        <dbReference type="ChEBI" id="CHEBI:172871"/>
    </reaction>
    <physiologicalReaction direction="left-to-right" evidence="9">
        <dbReference type="Rhea" id="RHEA:65397"/>
    </physiologicalReaction>
</comment>
<organism evidence="25 26">
    <name type="scientific">Rhizoctonia solani</name>
    <dbReference type="NCBI Taxonomy" id="456999"/>
    <lineage>
        <taxon>Eukaryota</taxon>
        <taxon>Fungi</taxon>
        <taxon>Dikarya</taxon>
        <taxon>Basidiomycota</taxon>
        <taxon>Agaricomycotina</taxon>
        <taxon>Agaricomycetes</taxon>
        <taxon>Cantharellales</taxon>
        <taxon>Ceratobasidiaceae</taxon>
        <taxon>Rhizoctonia</taxon>
    </lineage>
</organism>
<evidence type="ECO:0000256" key="11">
    <source>
        <dbReference type="ARBA" id="ARBA00024486"/>
    </source>
</evidence>
<name>A0A8H3CH54_9AGAM</name>
<dbReference type="InterPro" id="IPR003563">
    <property type="entry name" value="8ODP"/>
</dbReference>
<dbReference type="InterPro" id="IPR000086">
    <property type="entry name" value="NUDIX_hydrolase_dom"/>
</dbReference>
<comment type="catalytic activity">
    <reaction evidence="12">
        <text>2-oxo-ATP + H2O = 2-oxo-AMP + diphosphate + H(+)</text>
        <dbReference type="Rhea" id="RHEA:67392"/>
        <dbReference type="ChEBI" id="CHEBI:15377"/>
        <dbReference type="ChEBI" id="CHEBI:15378"/>
        <dbReference type="ChEBI" id="CHEBI:33019"/>
        <dbReference type="ChEBI" id="CHEBI:71395"/>
        <dbReference type="ChEBI" id="CHEBI:172878"/>
    </reaction>
    <physiologicalReaction direction="left-to-right" evidence="12">
        <dbReference type="Rhea" id="RHEA:67393"/>
    </physiologicalReaction>
</comment>
<gene>
    <name evidence="25" type="ORF">RDB_LOCUS128141</name>
</gene>
<reference evidence="25" key="1">
    <citation type="submission" date="2021-01" db="EMBL/GenBank/DDBJ databases">
        <authorList>
            <person name="Kaushik A."/>
        </authorList>
    </citation>
    <scope>NUCLEOTIDE SEQUENCE</scope>
    <source>
        <strain evidence="25">AG4-R118</strain>
    </source>
</reference>
<evidence type="ECO:0000256" key="21">
    <source>
        <dbReference type="ARBA" id="ARBA00048894"/>
    </source>
</evidence>
<accession>A0A8H3CH54</accession>
<comment type="catalytic activity">
    <reaction evidence="21">
        <text>O(6)-methyl-dGTP + H2O = O(6)-methyl-dGMP + diphosphate + H(+)</text>
        <dbReference type="Rhea" id="RHEA:67600"/>
        <dbReference type="ChEBI" id="CHEBI:15377"/>
        <dbReference type="ChEBI" id="CHEBI:15378"/>
        <dbReference type="ChEBI" id="CHEBI:33019"/>
        <dbReference type="ChEBI" id="CHEBI:169974"/>
        <dbReference type="ChEBI" id="CHEBI:169975"/>
    </reaction>
    <physiologicalReaction direction="left-to-right" evidence="21">
        <dbReference type="Rhea" id="RHEA:67601"/>
    </physiologicalReaction>
</comment>
<dbReference type="SUPFAM" id="SSF55811">
    <property type="entry name" value="Nudix"/>
    <property type="match status" value="1"/>
</dbReference>
<dbReference type="PRINTS" id="PR01403">
    <property type="entry name" value="8OXTPHPHTASE"/>
</dbReference>
<evidence type="ECO:0000256" key="6">
    <source>
        <dbReference type="ARBA" id="ARBA00022801"/>
    </source>
</evidence>
<evidence type="ECO:0000256" key="12">
    <source>
        <dbReference type="ARBA" id="ARBA00024596"/>
    </source>
</evidence>
<comment type="catalytic activity">
    <reaction evidence="11">
        <text>8-oxo-dGTP + H2O = 8-oxo-dGMP + diphosphate + H(+)</text>
        <dbReference type="Rhea" id="RHEA:31575"/>
        <dbReference type="ChEBI" id="CHEBI:15377"/>
        <dbReference type="ChEBI" id="CHEBI:15378"/>
        <dbReference type="ChEBI" id="CHEBI:33019"/>
        <dbReference type="ChEBI" id="CHEBI:63224"/>
        <dbReference type="ChEBI" id="CHEBI:77896"/>
    </reaction>
    <physiologicalReaction direction="left-to-right" evidence="11">
        <dbReference type="Rhea" id="RHEA:31576"/>
    </physiologicalReaction>
</comment>
<dbReference type="EMBL" id="CAJMWX010001347">
    <property type="protein sequence ID" value="CAE6483023.1"/>
    <property type="molecule type" value="Genomic_DNA"/>
</dbReference>
<dbReference type="InterPro" id="IPR020084">
    <property type="entry name" value="NUDIX_hydrolase_CS"/>
</dbReference>
<dbReference type="GO" id="GO:0046872">
    <property type="term" value="F:metal ion binding"/>
    <property type="evidence" value="ECO:0007669"/>
    <property type="project" value="UniProtKB-KW"/>
</dbReference>
<evidence type="ECO:0000256" key="22">
    <source>
        <dbReference type="ARBA" id="ARBA00049032"/>
    </source>
</evidence>
<comment type="caution">
    <text evidence="25">The sequence shown here is derived from an EMBL/GenBank/DDBJ whole genome shotgun (WGS) entry which is preliminary data.</text>
</comment>
<dbReference type="GO" id="GO:0008828">
    <property type="term" value="F:dATP diphosphatase activity"/>
    <property type="evidence" value="ECO:0007669"/>
    <property type="project" value="UniProtKB-EC"/>
</dbReference>
<protein>
    <recommendedName>
        <fullName evidence="14">Oxidized purine nucleoside triphosphate hydrolase</fullName>
        <ecNumber evidence="13">3.6.1.56</ecNumber>
    </recommendedName>
    <alternativeName>
        <fullName evidence="18">2-hydroxy-dATP diphosphatase</fullName>
    </alternativeName>
    <alternativeName>
        <fullName evidence="17">7,8-dihydro-8-oxoguanine triphosphatase</fullName>
    </alternativeName>
    <alternativeName>
        <fullName evidence="16">8-oxo-dGTPase</fullName>
    </alternativeName>
    <alternativeName>
        <fullName evidence="19">Methylated purine nucleoside triphosphate hydrolase</fullName>
    </alternativeName>
    <alternativeName>
        <fullName evidence="15">Nucleoside diphosphate-linked moiety X motif 1</fullName>
    </alternativeName>
</protein>
<keyword evidence="6" id="KW-0378">Hydrolase</keyword>
<evidence type="ECO:0000256" key="20">
    <source>
        <dbReference type="ARBA" id="ARBA00048002"/>
    </source>
</evidence>
<evidence type="ECO:0000256" key="7">
    <source>
        <dbReference type="ARBA" id="ARBA00022842"/>
    </source>
</evidence>
<comment type="similarity">
    <text evidence="3">Belongs to the Nudix hydrolase family.</text>
</comment>
<dbReference type="GO" id="GO:0005737">
    <property type="term" value="C:cytoplasm"/>
    <property type="evidence" value="ECO:0007669"/>
    <property type="project" value="TreeGrafter"/>
</dbReference>
<dbReference type="Gene3D" id="3.90.79.10">
    <property type="entry name" value="Nucleoside Triphosphate Pyrophosphohydrolase"/>
    <property type="match status" value="1"/>
</dbReference>
<dbReference type="Pfam" id="PF00293">
    <property type="entry name" value="NUDIX"/>
    <property type="match status" value="1"/>
</dbReference>
<dbReference type="PANTHER" id="PTHR43758:SF2">
    <property type="entry name" value="OXIDIZED PURINE NUCLEOSIDE TRIPHOSPHATE HYDROLASE"/>
    <property type="match status" value="1"/>
</dbReference>
<dbReference type="AlphaFoldDB" id="A0A8H3CH54"/>
<keyword evidence="7" id="KW-0460">Magnesium</keyword>
<evidence type="ECO:0000256" key="19">
    <source>
        <dbReference type="ARBA" id="ARBA00032071"/>
    </source>
</evidence>
<keyword evidence="5" id="KW-0479">Metal-binding</keyword>
<evidence type="ECO:0000256" key="18">
    <source>
        <dbReference type="ARBA" id="ARBA00031927"/>
    </source>
</evidence>
<evidence type="ECO:0000313" key="25">
    <source>
        <dbReference type="EMBL" id="CAE6483023.1"/>
    </source>
</evidence>
<comment type="subcellular location">
    <subcellularLocation>
        <location evidence="2">Nucleus</location>
    </subcellularLocation>
</comment>